<evidence type="ECO:0000313" key="3">
    <source>
        <dbReference type="WBParaSite" id="Hba_10268"/>
    </source>
</evidence>
<keyword evidence="1" id="KW-1133">Transmembrane helix</keyword>
<sequence length="173" mass="20538">MVYEIFAGNTELIGERSISLSRLDFLQFVLVYRIHFISSVINNFNKLIRYFYFLITISFQLLLIILNSCFICEYGPFETEKGFTDRLSSQMLYISINFFIIPGFILVENTAITKLCFHYLYCAVISEHRLNKRHMELLAASLKRHFRLFEQYIHLMVKRESWIGLLIHKLSSN</sequence>
<accession>A0A1I7WYD4</accession>
<protein>
    <submittedName>
        <fullName evidence="3">Uncharacterized protein</fullName>
    </submittedName>
</protein>
<keyword evidence="2" id="KW-1185">Reference proteome</keyword>
<reference evidence="3" key="1">
    <citation type="submission" date="2016-11" db="UniProtKB">
        <authorList>
            <consortium name="WormBaseParasite"/>
        </authorList>
    </citation>
    <scope>IDENTIFICATION</scope>
</reference>
<dbReference type="WBParaSite" id="Hba_10268">
    <property type="protein sequence ID" value="Hba_10268"/>
    <property type="gene ID" value="Hba_10268"/>
</dbReference>
<feature type="transmembrane region" description="Helical" evidence="1">
    <location>
        <begin position="91"/>
        <end position="107"/>
    </location>
</feature>
<dbReference type="Proteomes" id="UP000095283">
    <property type="component" value="Unplaced"/>
</dbReference>
<evidence type="ECO:0000313" key="2">
    <source>
        <dbReference type="Proteomes" id="UP000095283"/>
    </source>
</evidence>
<keyword evidence="1" id="KW-0472">Membrane</keyword>
<evidence type="ECO:0000256" key="1">
    <source>
        <dbReference type="SAM" id="Phobius"/>
    </source>
</evidence>
<organism evidence="2 3">
    <name type="scientific">Heterorhabditis bacteriophora</name>
    <name type="common">Entomopathogenic nematode worm</name>
    <dbReference type="NCBI Taxonomy" id="37862"/>
    <lineage>
        <taxon>Eukaryota</taxon>
        <taxon>Metazoa</taxon>
        <taxon>Ecdysozoa</taxon>
        <taxon>Nematoda</taxon>
        <taxon>Chromadorea</taxon>
        <taxon>Rhabditida</taxon>
        <taxon>Rhabditina</taxon>
        <taxon>Rhabditomorpha</taxon>
        <taxon>Strongyloidea</taxon>
        <taxon>Heterorhabditidae</taxon>
        <taxon>Heterorhabditis</taxon>
    </lineage>
</organism>
<dbReference type="AlphaFoldDB" id="A0A1I7WYD4"/>
<name>A0A1I7WYD4_HETBA</name>
<feature type="transmembrane region" description="Helical" evidence="1">
    <location>
        <begin position="50"/>
        <end position="70"/>
    </location>
</feature>
<proteinExistence type="predicted"/>
<keyword evidence="1" id="KW-0812">Transmembrane</keyword>